<feature type="domain" description="DUF1214" evidence="2">
    <location>
        <begin position="92"/>
        <end position="192"/>
    </location>
</feature>
<keyword evidence="1" id="KW-1133">Transmembrane helix</keyword>
<evidence type="ECO:0000259" key="2">
    <source>
        <dbReference type="Pfam" id="PF06742"/>
    </source>
</evidence>
<accession>A0A1E3W1J7</accession>
<reference evidence="3 4" key="1">
    <citation type="journal article" date="2016" name="Environ. Microbiol.">
        <title>New Methyloceanibacter diversity from North Sea sediments includes methanotroph containing solely the soluble methane monooxygenase.</title>
        <authorList>
            <person name="Vekeman B."/>
            <person name="Kerckhof F.M."/>
            <person name="Cremers G."/>
            <person name="de Vos P."/>
            <person name="Vandamme P."/>
            <person name="Boon N."/>
            <person name="Op den Camp H.J."/>
            <person name="Heylen K."/>
        </authorList>
    </citation>
    <scope>NUCLEOTIDE SEQUENCE [LARGE SCALE GENOMIC DNA]</scope>
    <source>
        <strain evidence="3 4">R-67175</strain>
    </source>
</reference>
<dbReference type="InterPro" id="IPR012038">
    <property type="entry name" value="UCP009471"/>
</dbReference>
<evidence type="ECO:0000256" key="1">
    <source>
        <dbReference type="SAM" id="Phobius"/>
    </source>
</evidence>
<dbReference type="Gene3D" id="2.60.120.600">
    <property type="entry name" value="Domain of unknown function DUF1214, C-terminal domain"/>
    <property type="match status" value="1"/>
</dbReference>
<evidence type="ECO:0000313" key="4">
    <source>
        <dbReference type="Proteomes" id="UP000094472"/>
    </source>
</evidence>
<organism evidence="3 4">
    <name type="scientific">Methyloceanibacter superfactus</name>
    <dbReference type="NCBI Taxonomy" id="1774969"/>
    <lineage>
        <taxon>Bacteria</taxon>
        <taxon>Pseudomonadati</taxon>
        <taxon>Pseudomonadota</taxon>
        <taxon>Alphaproteobacteria</taxon>
        <taxon>Hyphomicrobiales</taxon>
        <taxon>Hyphomicrobiaceae</taxon>
        <taxon>Methyloceanibacter</taxon>
    </lineage>
</organism>
<comment type="caution">
    <text evidence="3">The sequence shown here is derived from an EMBL/GenBank/DDBJ whole genome shotgun (WGS) entry which is preliminary data.</text>
</comment>
<dbReference type="PANTHER" id="PTHR36509:SF2">
    <property type="entry name" value="BLL3101 PROTEIN"/>
    <property type="match status" value="1"/>
</dbReference>
<sequence>MPLTGTSTRSSLWREEGSTSMRALGYFIGTFAVALILGIGSAWYMIERGSPLTTLRVGPWQSWLSEGNPNADPYTRAHLARSGRLPLTSTVARYFVANTDSRGSTLSSGCEYLIVGAPLNARWWSLAVYDEYGSLIANPSNRYSFNSEETIRRADGGFRINLSRNARPENWLPGGSGADRNLTLVLRVYGARDTDISGIGQIPADRLPKIERVRCG</sequence>
<protein>
    <recommendedName>
        <fullName evidence="2">DUF1214 domain-containing protein</fullName>
    </recommendedName>
</protein>
<feature type="transmembrane region" description="Helical" evidence="1">
    <location>
        <begin position="23"/>
        <end position="46"/>
    </location>
</feature>
<dbReference type="PANTHER" id="PTHR36509">
    <property type="entry name" value="BLL3101 PROTEIN"/>
    <property type="match status" value="1"/>
</dbReference>
<evidence type="ECO:0000313" key="3">
    <source>
        <dbReference type="EMBL" id="ODR99662.1"/>
    </source>
</evidence>
<dbReference type="AlphaFoldDB" id="A0A1E3W1J7"/>
<dbReference type="InterPro" id="IPR010621">
    <property type="entry name" value="DUF1214"/>
</dbReference>
<dbReference type="EMBL" id="LPWF01000016">
    <property type="protein sequence ID" value="ODR99662.1"/>
    <property type="molecule type" value="Genomic_DNA"/>
</dbReference>
<keyword evidence="1" id="KW-0472">Membrane</keyword>
<proteinExistence type="predicted"/>
<name>A0A1E3W1J7_9HYPH</name>
<gene>
    <name evidence="3" type="ORF">AUC69_08560</name>
</gene>
<dbReference type="SUPFAM" id="SSF160935">
    <property type="entry name" value="VPA0735-like"/>
    <property type="match status" value="1"/>
</dbReference>
<dbReference type="Pfam" id="PF06742">
    <property type="entry name" value="DUF1214"/>
    <property type="match status" value="1"/>
</dbReference>
<keyword evidence="4" id="KW-1185">Reference proteome</keyword>
<dbReference type="Proteomes" id="UP000094472">
    <property type="component" value="Unassembled WGS sequence"/>
</dbReference>
<dbReference type="PIRSF" id="PIRSF009471">
    <property type="entry name" value="UCP009471"/>
    <property type="match status" value="1"/>
</dbReference>
<dbReference type="STRING" id="1774969.AUC69_08560"/>
<dbReference type="InterPro" id="IPR037049">
    <property type="entry name" value="DUF1214_C_sf"/>
</dbReference>
<keyword evidence="1" id="KW-0812">Transmembrane</keyword>